<dbReference type="Gene3D" id="3.40.190.10">
    <property type="entry name" value="Periplasmic binding protein-like II"/>
    <property type="match status" value="1"/>
</dbReference>
<evidence type="ECO:0000256" key="1">
    <source>
        <dbReference type="SAM" id="Phobius"/>
    </source>
</evidence>
<keyword evidence="1" id="KW-0472">Membrane</keyword>
<dbReference type="OrthoDB" id="8182981at2759"/>
<dbReference type="EMBL" id="KQ414617">
    <property type="protein sequence ID" value="KOC68373.1"/>
    <property type="molecule type" value="Genomic_DNA"/>
</dbReference>
<sequence length="455" mass="52284">MFVLSVKCGRRDIPLPEDKSWISDENFRTIVRSTFPSSVCCNVFLSDSMGDSKALFSQFRSIYPYEYLLKRSTYECDGYFLLGSSDNEIVEPVEKYEETRHENNINFRGRELQVCSIYRPPMTYLNHTIVETIDGEQAEVFVMDNATDWNGIETRLFLIMAEKLNFTWTIRKPEGGYTYGRRVNETLWKGGMIQMLREKKVYPGFRNFPITLIDLIGCLLSSSVPKIRVTNKLQTLLWQTAGWLIIAAYYSSLAARLSSSDYERRIDTVEQFLAANLSWGNMGQVPPFRDYFDLTNPYASQLPNKYCYIKNSAQLRRLIMDGNYAILGKIVGVRFFLDDYVSNDDLKNYRLMKQSVGNFYIMLCLKETGITIWHLRDVIRSRASYNLHEVLVEHDGYDGSVQVLGLTPLGAGFSLLLVGTSIATLVFYLELKRAAGSSSVRQFLREIDGKRGENE</sequence>
<keyword evidence="3" id="KW-1185">Reference proteome</keyword>
<dbReference type="Proteomes" id="UP000053825">
    <property type="component" value="Unassembled WGS sequence"/>
</dbReference>
<accession>A0A0L7RC24</accession>
<name>A0A0L7RC24_9HYME</name>
<protein>
    <submittedName>
        <fullName evidence="2">Uncharacterized protein</fullName>
    </submittedName>
</protein>
<dbReference type="STRING" id="597456.A0A0L7RC24"/>
<dbReference type="AlphaFoldDB" id="A0A0L7RC24"/>
<evidence type="ECO:0000313" key="3">
    <source>
        <dbReference type="Proteomes" id="UP000053825"/>
    </source>
</evidence>
<keyword evidence="1" id="KW-0812">Transmembrane</keyword>
<evidence type="ECO:0000313" key="2">
    <source>
        <dbReference type="EMBL" id="KOC68373.1"/>
    </source>
</evidence>
<keyword evidence="1" id="KW-1133">Transmembrane helix</keyword>
<gene>
    <name evidence="2" type="ORF">WH47_03531</name>
</gene>
<organism evidence="2 3">
    <name type="scientific">Habropoda laboriosa</name>
    <dbReference type="NCBI Taxonomy" id="597456"/>
    <lineage>
        <taxon>Eukaryota</taxon>
        <taxon>Metazoa</taxon>
        <taxon>Ecdysozoa</taxon>
        <taxon>Arthropoda</taxon>
        <taxon>Hexapoda</taxon>
        <taxon>Insecta</taxon>
        <taxon>Pterygota</taxon>
        <taxon>Neoptera</taxon>
        <taxon>Endopterygota</taxon>
        <taxon>Hymenoptera</taxon>
        <taxon>Apocrita</taxon>
        <taxon>Aculeata</taxon>
        <taxon>Apoidea</taxon>
        <taxon>Anthophila</taxon>
        <taxon>Apidae</taxon>
        <taxon>Habropoda</taxon>
    </lineage>
</organism>
<feature type="transmembrane region" description="Helical" evidence="1">
    <location>
        <begin position="409"/>
        <end position="429"/>
    </location>
</feature>
<proteinExistence type="predicted"/>
<reference evidence="2 3" key="1">
    <citation type="submission" date="2015-07" db="EMBL/GenBank/DDBJ databases">
        <title>The genome of Habropoda laboriosa.</title>
        <authorList>
            <person name="Pan H."/>
            <person name="Kapheim K."/>
        </authorList>
    </citation>
    <scope>NUCLEOTIDE SEQUENCE [LARGE SCALE GENOMIC DNA]</scope>
    <source>
        <strain evidence="2">0110345459</strain>
    </source>
</reference>